<dbReference type="PANTHER" id="PTHR36122">
    <property type="entry name" value="NICOTINAMIDE RIBOSIDE TRANSPORTER PNUC"/>
    <property type="match status" value="1"/>
</dbReference>
<protein>
    <submittedName>
        <fullName evidence="9">Ribosyl nicotinamide transporter</fullName>
    </submittedName>
</protein>
<keyword evidence="5 8" id="KW-0812">Transmembrane</keyword>
<keyword evidence="3" id="KW-0813">Transport</keyword>
<comment type="subcellular location">
    <subcellularLocation>
        <location evidence="1">Cell membrane</location>
        <topology evidence="1">Multi-pass membrane protein</topology>
    </subcellularLocation>
</comment>
<proteinExistence type="inferred from homology"/>
<comment type="similarity">
    <text evidence="2">Belongs to the nicotinamide ribonucleoside (NR) uptake permease (TC 4.B.1) family.</text>
</comment>
<gene>
    <name evidence="9" type="ORF">FTRO_0041560</name>
</gene>
<dbReference type="STRING" id="709323.GCA_001047135_00964"/>
<evidence type="ECO:0000256" key="4">
    <source>
        <dbReference type="ARBA" id="ARBA00022475"/>
    </source>
</evidence>
<keyword evidence="4" id="KW-1003">Cell membrane</keyword>
<evidence type="ECO:0000313" key="9">
    <source>
        <dbReference type="EMBL" id="GAP04414.1"/>
    </source>
</evidence>
<dbReference type="Proteomes" id="UP000064514">
    <property type="component" value="Unassembled WGS sequence"/>
</dbReference>
<evidence type="ECO:0000256" key="2">
    <source>
        <dbReference type="ARBA" id="ARBA00006669"/>
    </source>
</evidence>
<evidence type="ECO:0000256" key="5">
    <source>
        <dbReference type="ARBA" id="ARBA00022692"/>
    </source>
</evidence>
<dbReference type="GO" id="GO:0005886">
    <property type="term" value="C:plasma membrane"/>
    <property type="evidence" value="ECO:0007669"/>
    <property type="project" value="UniProtKB-SubCell"/>
</dbReference>
<organism evidence="9">
    <name type="scientific">Fructobacillus tropaeoli</name>
    <dbReference type="NCBI Taxonomy" id="709323"/>
    <lineage>
        <taxon>Bacteria</taxon>
        <taxon>Bacillati</taxon>
        <taxon>Bacillota</taxon>
        <taxon>Bacilli</taxon>
        <taxon>Lactobacillales</taxon>
        <taxon>Lactobacillaceae</taxon>
        <taxon>Fructobacillus</taxon>
    </lineage>
</organism>
<evidence type="ECO:0000256" key="8">
    <source>
        <dbReference type="SAM" id="Phobius"/>
    </source>
</evidence>
<dbReference type="EMBL" id="DF968081">
    <property type="protein sequence ID" value="GAP04414.1"/>
    <property type="molecule type" value="Genomic_DNA"/>
</dbReference>
<sequence length="255" mass="28780">MMENVKNKTSFWLIFKETMSPRRIIQDLVSLSKMTKALLLLMIVAQVATFLIGGSFNGMAWLTVSTGVSSLINLALVDQGKQSNYFWGLIGAATWMIVALFSRTYGDFTSQGFAFIMQFIGIAAWARYRGGAEKELPSRKLTLHTALITTLITILSYITVVAFSKHFNGLQIYLDSAVLPLNIVGQILMTYGFRSQWIAWLASDVIQVIVWYRNIFLIHDAYASSMFVLQVIILLNALYGTWYWYKKAQPGQPSL</sequence>
<reference evidence="9" key="1">
    <citation type="journal article" date="2015" name="BMC Genomics">
        <title>Comparative genomics of Fructobacillus spp. and Leuconostoc spp. reveals niche-specific evolution of Fructobacillus spp.</title>
        <authorList>
            <person name="Endo A."/>
            <person name="Tanizawa Y."/>
            <person name="Tanaka N."/>
            <person name="Maeno S."/>
            <person name="Kumar H."/>
            <person name="Shiwa Y."/>
            <person name="Okada S."/>
            <person name="Yoshikawa H."/>
            <person name="Dicks L."/>
            <person name="Nakagawa J."/>
            <person name="Arita M."/>
        </authorList>
    </citation>
    <scope>NUCLEOTIDE SEQUENCE [LARGE SCALE GENOMIC DNA]</scope>
    <source>
        <strain evidence="9">F214-1</strain>
    </source>
</reference>
<feature type="transmembrane region" description="Helical" evidence="8">
    <location>
        <begin position="37"/>
        <end position="53"/>
    </location>
</feature>
<dbReference type="PANTHER" id="PTHR36122:SF2">
    <property type="entry name" value="NICOTINAMIDE RIBOSIDE TRANSPORTER PNUC"/>
    <property type="match status" value="1"/>
</dbReference>
<dbReference type="Pfam" id="PF04973">
    <property type="entry name" value="NMN_transporter"/>
    <property type="match status" value="1"/>
</dbReference>
<feature type="transmembrane region" description="Helical" evidence="8">
    <location>
        <begin position="221"/>
        <end position="245"/>
    </location>
</feature>
<evidence type="ECO:0000256" key="1">
    <source>
        <dbReference type="ARBA" id="ARBA00004651"/>
    </source>
</evidence>
<name>A0A3F3H1D9_9LACO</name>
<keyword evidence="6 8" id="KW-1133">Transmembrane helix</keyword>
<accession>A0A3F3H1D9</accession>
<evidence type="ECO:0000256" key="6">
    <source>
        <dbReference type="ARBA" id="ARBA00022989"/>
    </source>
</evidence>
<feature type="transmembrane region" description="Helical" evidence="8">
    <location>
        <begin position="197"/>
        <end position="215"/>
    </location>
</feature>
<dbReference type="AlphaFoldDB" id="A0A3F3H1D9"/>
<feature type="transmembrane region" description="Helical" evidence="8">
    <location>
        <begin position="108"/>
        <end position="126"/>
    </location>
</feature>
<evidence type="ECO:0000256" key="3">
    <source>
        <dbReference type="ARBA" id="ARBA00022448"/>
    </source>
</evidence>
<dbReference type="NCBIfam" id="TIGR01528">
    <property type="entry name" value="NMN_trans_PnuC"/>
    <property type="match status" value="1"/>
</dbReference>
<feature type="transmembrane region" description="Helical" evidence="8">
    <location>
        <begin position="84"/>
        <end position="102"/>
    </location>
</feature>
<keyword evidence="7 8" id="KW-0472">Membrane</keyword>
<dbReference type="RefSeq" id="WP_059393831.1">
    <property type="nucleotide sequence ID" value="NZ_DF968081.1"/>
</dbReference>
<feature type="transmembrane region" description="Helical" evidence="8">
    <location>
        <begin position="146"/>
        <end position="164"/>
    </location>
</feature>
<dbReference type="GO" id="GO:0034257">
    <property type="term" value="F:nicotinamide riboside transmembrane transporter activity"/>
    <property type="evidence" value="ECO:0007669"/>
    <property type="project" value="InterPro"/>
</dbReference>
<dbReference type="InterPro" id="IPR006419">
    <property type="entry name" value="NMN_transpt_PnuC"/>
</dbReference>
<feature type="transmembrane region" description="Helical" evidence="8">
    <location>
        <begin position="59"/>
        <end position="77"/>
    </location>
</feature>
<evidence type="ECO:0000256" key="7">
    <source>
        <dbReference type="ARBA" id="ARBA00023136"/>
    </source>
</evidence>